<dbReference type="OrthoDB" id="7551601at2759"/>
<dbReference type="PANTHER" id="PTHR21301">
    <property type="entry name" value="REVERSE TRANSCRIPTASE"/>
    <property type="match status" value="1"/>
</dbReference>
<organism evidence="2">
    <name type="scientific">Camponotus floridanus</name>
    <name type="common">Florida carpenter ant</name>
    <dbReference type="NCBI Taxonomy" id="104421"/>
    <lineage>
        <taxon>Eukaryota</taxon>
        <taxon>Metazoa</taxon>
        <taxon>Ecdysozoa</taxon>
        <taxon>Arthropoda</taxon>
        <taxon>Hexapoda</taxon>
        <taxon>Insecta</taxon>
        <taxon>Pterygota</taxon>
        <taxon>Neoptera</taxon>
        <taxon>Endopterygota</taxon>
        <taxon>Hymenoptera</taxon>
        <taxon>Apocrita</taxon>
        <taxon>Aculeata</taxon>
        <taxon>Formicoidea</taxon>
        <taxon>Formicidae</taxon>
        <taxon>Formicinae</taxon>
        <taxon>Camponotus</taxon>
    </lineage>
</organism>
<reference evidence="1 2" key="1">
    <citation type="journal article" date="2010" name="Science">
        <title>Genomic comparison of the ants Camponotus floridanus and Harpegnathos saltator.</title>
        <authorList>
            <person name="Bonasio R."/>
            <person name="Zhang G."/>
            <person name="Ye C."/>
            <person name="Mutti N.S."/>
            <person name="Fang X."/>
            <person name="Qin N."/>
            <person name="Donahue G."/>
            <person name="Yang P."/>
            <person name="Li Q."/>
            <person name="Li C."/>
            <person name="Zhang P."/>
            <person name="Huang Z."/>
            <person name="Berger S.L."/>
            <person name="Reinberg D."/>
            <person name="Wang J."/>
            <person name="Liebig J."/>
        </authorList>
    </citation>
    <scope>NUCLEOTIDE SEQUENCE [LARGE SCALE GENOMIC DNA]</scope>
    <source>
        <strain evidence="2">C129</strain>
    </source>
</reference>
<keyword evidence="2" id="KW-1185">Reference proteome</keyword>
<evidence type="ECO:0008006" key="3">
    <source>
        <dbReference type="Google" id="ProtNLM"/>
    </source>
</evidence>
<dbReference type="InParanoid" id="E2A587"/>
<evidence type="ECO:0000313" key="1">
    <source>
        <dbReference type="EMBL" id="EFN71402.1"/>
    </source>
</evidence>
<proteinExistence type="predicted"/>
<dbReference type="Proteomes" id="UP000000311">
    <property type="component" value="Unassembled WGS sequence"/>
</dbReference>
<dbReference type="EMBL" id="GL436891">
    <property type="protein sequence ID" value="EFN71402.1"/>
    <property type="molecule type" value="Genomic_DNA"/>
</dbReference>
<feature type="non-terminal residue" evidence="1">
    <location>
        <position position="68"/>
    </location>
</feature>
<evidence type="ECO:0000313" key="2">
    <source>
        <dbReference type="Proteomes" id="UP000000311"/>
    </source>
</evidence>
<protein>
    <recommendedName>
        <fullName evidence="3">Reverse transcriptase domain-containing protein</fullName>
    </recommendedName>
</protein>
<accession>E2A587</accession>
<feature type="non-terminal residue" evidence="1">
    <location>
        <position position="1"/>
    </location>
</feature>
<sequence length="68" mass="8011">TITFYFRYVDDVVLAAPSSMLSTILDTFNSFHTRLQFTMEKGADNHLNFLDVTIILENGRIHFNWFHK</sequence>
<dbReference type="AlphaFoldDB" id="E2A587"/>
<name>E2A587_CAMFO</name>
<gene>
    <name evidence="1" type="ORF">EAG_10236</name>
</gene>
<dbReference type="PANTHER" id="PTHR21301:SF12">
    <property type="match status" value="1"/>
</dbReference>